<evidence type="ECO:0000313" key="2">
    <source>
        <dbReference type="Proteomes" id="UP000886501"/>
    </source>
</evidence>
<proteinExistence type="predicted"/>
<sequence length="166" mass="17856">MAFGELPYYIFISNSSLLSTAQVAPSSLLLHPSIQYHYQDDSPLDLLPRSEDEHVLVLDYDPMGFSQPSAKSISNNIAVTSLKVTDAPGAAASGSDEFPSKNDKMYIVHTSTLSTGTSATEDVSAPQPILAKFKQRNTVIRQCIETAVSHGPSPSETMLPTVKSPT</sequence>
<protein>
    <submittedName>
        <fullName evidence="1">Uncharacterized protein</fullName>
    </submittedName>
</protein>
<keyword evidence="2" id="KW-1185">Reference proteome</keyword>
<name>A0ACB6ZXB8_THEGA</name>
<reference evidence="1" key="2">
    <citation type="journal article" date="2020" name="Nat. Commun.">
        <title>Large-scale genome sequencing of mycorrhizal fungi provides insights into the early evolution of symbiotic traits.</title>
        <authorList>
            <person name="Miyauchi S."/>
            <person name="Kiss E."/>
            <person name="Kuo A."/>
            <person name="Drula E."/>
            <person name="Kohler A."/>
            <person name="Sanchez-Garcia M."/>
            <person name="Morin E."/>
            <person name="Andreopoulos B."/>
            <person name="Barry K.W."/>
            <person name="Bonito G."/>
            <person name="Buee M."/>
            <person name="Carver A."/>
            <person name="Chen C."/>
            <person name="Cichocki N."/>
            <person name="Clum A."/>
            <person name="Culley D."/>
            <person name="Crous P.W."/>
            <person name="Fauchery L."/>
            <person name="Girlanda M."/>
            <person name="Hayes R.D."/>
            <person name="Keri Z."/>
            <person name="LaButti K."/>
            <person name="Lipzen A."/>
            <person name="Lombard V."/>
            <person name="Magnuson J."/>
            <person name="Maillard F."/>
            <person name="Murat C."/>
            <person name="Nolan M."/>
            <person name="Ohm R.A."/>
            <person name="Pangilinan J."/>
            <person name="Pereira M.F."/>
            <person name="Perotto S."/>
            <person name="Peter M."/>
            <person name="Pfister S."/>
            <person name="Riley R."/>
            <person name="Sitrit Y."/>
            <person name="Stielow J.B."/>
            <person name="Szollosi G."/>
            <person name="Zifcakova L."/>
            <person name="Stursova M."/>
            <person name="Spatafora J.W."/>
            <person name="Tedersoo L."/>
            <person name="Vaario L.M."/>
            <person name="Yamada A."/>
            <person name="Yan M."/>
            <person name="Wang P."/>
            <person name="Xu J."/>
            <person name="Bruns T."/>
            <person name="Baldrian P."/>
            <person name="Vilgalys R."/>
            <person name="Dunand C."/>
            <person name="Henrissat B."/>
            <person name="Grigoriev I.V."/>
            <person name="Hibbett D."/>
            <person name="Nagy L.G."/>
            <person name="Martin F.M."/>
        </authorList>
    </citation>
    <scope>NUCLEOTIDE SEQUENCE</scope>
    <source>
        <strain evidence="1">P2</strain>
    </source>
</reference>
<evidence type="ECO:0000313" key="1">
    <source>
        <dbReference type="EMBL" id="KAF9654317.1"/>
    </source>
</evidence>
<dbReference type="EMBL" id="MU117961">
    <property type="protein sequence ID" value="KAF9654317.1"/>
    <property type="molecule type" value="Genomic_DNA"/>
</dbReference>
<gene>
    <name evidence="1" type="ORF">BDM02DRAFT_3106644</name>
</gene>
<reference evidence="1" key="1">
    <citation type="submission" date="2019-10" db="EMBL/GenBank/DDBJ databases">
        <authorList>
            <consortium name="DOE Joint Genome Institute"/>
            <person name="Kuo A."/>
            <person name="Miyauchi S."/>
            <person name="Kiss E."/>
            <person name="Drula E."/>
            <person name="Kohler A."/>
            <person name="Sanchez-Garcia M."/>
            <person name="Andreopoulos B."/>
            <person name="Barry K.W."/>
            <person name="Bonito G."/>
            <person name="Buee M."/>
            <person name="Carver A."/>
            <person name="Chen C."/>
            <person name="Cichocki N."/>
            <person name="Clum A."/>
            <person name="Culley D."/>
            <person name="Crous P.W."/>
            <person name="Fauchery L."/>
            <person name="Girlanda M."/>
            <person name="Hayes R."/>
            <person name="Keri Z."/>
            <person name="Labutti K."/>
            <person name="Lipzen A."/>
            <person name="Lombard V."/>
            <person name="Magnuson J."/>
            <person name="Maillard F."/>
            <person name="Morin E."/>
            <person name="Murat C."/>
            <person name="Nolan M."/>
            <person name="Ohm R."/>
            <person name="Pangilinan J."/>
            <person name="Pereira M."/>
            <person name="Perotto S."/>
            <person name="Peter M."/>
            <person name="Riley R."/>
            <person name="Sitrit Y."/>
            <person name="Stielow B."/>
            <person name="Szollosi G."/>
            <person name="Zifcakova L."/>
            <person name="Stursova M."/>
            <person name="Spatafora J.W."/>
            <person name="Tedersoo L."/>
            <person name="Vaario L.-M."/>
            <person name="Yamada A."/>
            <person name="Yan M."/>
            <person name="Wang P."/>
            <person name="Xu J."/>
            <person name="Bruns T."/>
            <person name="Baldrian P."/>
            <person name="Vilgalys R."/>
            <person name="Henrissat B."/>
            <person name="Grigoriev I.V."/>
            <person name="Hibbett D."/>
            <person name="Nagy L.G."/>
            <person name="Martin F.M."/>
        </authorList>
    </citation>
    <scope>NUCLEOTIDE SEQUENCE</scope>
    <source>
        <strain evidence="1">P2</strain>
    </source>
</reference>
<organism evidence="1 2">
    <name type="scientific">Thelephora ganbajun</name>
    <name type="common">Ganba fungus</name>
    <dbReference type="NCBI Taxonomy" id="370292"/>
    <lineage>
        <taxon>Eukaryota</taxon>
        <taxon>Fungi</taxon>
        <taxon>Dikarya</taxon>
        <taxon>Basidiomycota</taxon>
        <taxon>Agaricomycotina</taxon>
        <taxon>Agaricomycetes</taxon>
        <taxon>Thelephorales</taxon>
        <taxon>Thelephoraceae</taxon>
        <taxon>Thelephora</taxon>
    </lineage>
</organism>
<dbReference type="Proteomes" id="UP000886501">
    <property type="component" value="Unassembled WGS sequence"/>
</dbReference>
<comment type="caution">
    <text evidence="1">The sequence shown here is derived from an EMBL/GenBank/DDBJ whole genome shotgun (WGS) entry which is preliminary data.</text>
</comment>
<accession>A0ACB6ZXB8</accession>